<protein>
    <submittedName>
        <fullName evidence="1">Uncharacterized protein</fullName>
    </submittedName>
</protein>
<organism evidence="1 2">
    <name type="scientific">Stylosanthes scabra</name>
    <dbReference type="NCBI Taxonomy" id="79078"/>
    <lineage>
        <taxon>Eukaryota</taxon>
        <taxon>Viridiplantae</taxon>
        <taxon>Streptophyta</taxon>
        <taxon>Embryophyta</taxon>
        <taxon>Tracheophyta</taxon>
        <taxon>Spermatophyta</taxon>
        <taxon>Magnoliopsida</taxon>
        <taxon>eudicotyledons</taxon>
        <taxon>Gunneridae</taxon>
        <taxon>Pentapetalae</taxon>
        <taxon>rosids</taxon>
        <taxon>fabids</taxon>
        <taxon>Fabales</taxon>
        <taxon>Fabaceae</taxon>
        <taxon>Papilionoideae</taxon>
        <taxon>50 kb inversion clade</taxon>
        <taxon>dalbergioids sensu lato</taxon>
        <taxon>Dalbergieae</taxon>
        <taxon>Pterocarpus clade</taxon>
        <taxon>Stylosanthes</taxon>
    </lineage>
</organism>
<gene>
    <name evidence="1" type="ORF">PIB30_085199</name>
</gene>
<accession>A0ABU6VR89</accession>
<evidence type="ECO:0000313" key="2">
    <source>
        <dbReference type="Proteomes" id="UP001341840"/>
    </source>
</evidence>
<dbReference type="Proteomes" id="UP001341840">
    <property type="component" value="Unassembled WGS sequence"/>
</dbReference>
<comment type="caution">
    <text evidence="1">The sequence shown here is derived from an EMBL/GenBank/DDBJ whole genome shotgun (WGS) entry which is preliminary data.</text>
</comment>
<evidence type="ECO:0000313" key="1">
    <source>
        <dbReference type="EMBL" id="MED6176145.1"/>
    </source>
</evidence>
<sequence length="116" mass="12852">MKGCWSPSNMKSENVGKTEQKRCIRVQKCKIREFESDGGECRKRLGVDDAAEQRLGVKEAARQGLGMMQKWFVGCRGGWAWGKGAGRESWRLGVEVARLGVGCFRWAMGLGMSGHA</sequence>
<dbReference type="EMBL" id="JASCZI010152445">
    <property type="protein sequence ID" value="MED6176145.1"/>
    <property type="molecule type" value="Genomic_DNA"/>
</dbReference>
<proteinExistence type="predicted"/>
<name>A0ABU6VR89_9FABA</name>
<keyword evidence="2" id="KW-1185">Reference proteome</keyword>
<reference evidence="1 2" key="1">
    <citation type="journal article" date="2023" name="Plants (Basel)">
        <title>Bridging the Gap: Combining Genomics and Transcriptomics Approaches to Understand Stylosanthes scabra, an Orphan Legume from the Brazilian Caatinga.</title>
        <authorList>
            <person name="Ferreira-Neto J.R.C."/>
            <person name="da Silva M.D."/>
            <person name="Binneck E."/>
            <person name="de Melo N.F."/>
            <person name="da Silva R.H."/>
            <person name="de Melo A.L.T.M."/>
            <person name="Pandolfi V."/>
            <person name="Bustamante F.O."/>
            <person name="Brasileiro-Vidal A.C."/>
            <person name="Benko-Iseppon A.M."/>
        </authorList>
    </citation>
    <scope>NUCLEOTIDE SEQUENCE [LARGE SCALE GENOMIC DNA]</scope>
    <source>
        <tissue evidence="1">Leaves</tissue>
    </source>
</reference>